<evidence type="ECO:0000313" key="2">
    <source>
        <dbReference type="Proteomes" id="UP000467700"/>
    </source>
</evidence>
<sequence length="193" mass="22772">MLACRSCGTTDSLDLYDVPVKECRLSEGQKCESCLAIEQLDVEIEVVKAALAKFLEKRRTLKSERNDRHDSLTQLPPELYSRIFIECLPQESYPFPRWERPRRQEWLPVPMLLSSVSRRWRTIAHFTPQLWSFIKVRLDYPDFLQSAKLMREWLTRSGDLLVSIDLYLERRSRGDEYERLPDNSTIYPIVGAF</sequence>
<gene>
    <name evidence="1" type="ORF">AAE3_LOCUS12842</name>
</gene>
<evidence type="ECO:0000313" key="1">
    <source>
        <dbReference type="EMBL" id="CAA7270610.1"/>
    </source>
</evidence>
<protein>
    <recommendedName>
        <fullName evidence="3">F-box domain-containing protein</fullName>
    </recommendedName>
</protein>
<accession>A0A8S0WIN9</accession>
<proteinExistence type="predicted"/>
<reference evidence="1 2" key="1">
    <citation type="submission" date="2020-01" db="EMBL/GenBank/DDBJ databases">
        <authorList>
            <person name="Gupta K D."/>
        </authorList>
    </citation>
    <scope>NUCLEOTIDE SEQUENCE [LARGE SCALE GENOMIC DNA]</scope>
</reference>
<keyword evidence="2" id="KW-1185">Reference proteome</keyword>
<dbReference type="OrthoDB" id="2924720at2759"/>
<organism evidence="1 2">
    <name type="scientific">Cyclocybe aegerita</name>
    <name type="common">Black poplar mushroom</name>
    <name type="synonym">Agrocybe aegerita</name>
    <dbReference type="NCBI Taxonomy" id="1973307"/>
    <lineage>
        <taxon>Eukaryota</taxon>
        <taxon>Fungi</taxon>
        <taxon>Dikarya</taxon>
        <taxon>Basidiomycota</taxon>
        <taxon>Agaricomycotina</taxon>
        <taxon>Agaricomycetes</taxon>
        <taxon>Agaricomycetidae</taxon>
        <taxon>Agaricales</taxon>
        <taxon>Agaricineae</taxon>
        <taxon>Bolbitiaceae</taxon>
        <taxon>Cyclocybe</taxon>
    </lineage>
</organism>
<dbReference type="EMBL" id="CACVBS010000092">
    <property type="protein sequence ID" value="CAA7270610.1"/>
    <property type="molecule type" value="Genomic_DNA"/>
</dbReference>
<comment type="caution">
    <text evidence="1">The sequence shown here is derived from an EMBL/GenBank/DDBJ whole genome shotgun (WGS) entry which is preliminary data.</text>
</comment>
<name>A0A8S0WIN9_CYCAE</name>
<dbReference type="AlphaFoldDB" id="A0A8S0WIN9"/>
<dbReference type="Proteomes" id="UP000467700">
    <property type="component" value="Unassembled WGS sequence"/>
</dbReference>
<evidence type="ECO:0008006" key="3">
    <source>
        <dbReference type="Google" id="ProtNLM"/>
    </source>
</evidence>